<sequence length="292" mass="31782">MDLVQLEYFLAVAEHHSFRRAADAIRVSQPALSRAIQKLEGDLGAPLFVRTAQGVRLTPCGEAFLPHARQALAELEAGVRKVAELTGQARGVLHVGLIYSLGTRFLPDVIRTFTRTHPGVTVRLSEAPTQKLLQQLDAGEIDIAFCTPPHAPHLTLVEILQEELVAIVPLDHSLAANDECHLADLAEEPFVAYARESGIRHVIERYCLEAGFTPRVAMEGVEDLTVAGLVAAGVGVAVVPLHAQLAQLPVHVLRLCEPCKRSVYMAWHTHTTLSPVARAFIAFVKRMCAVNG</sequence>
<keyword evidence="7" id="KW-1185">Reference proteome</keyword>
<dbReference type="PRINTS" id="PR00039">
    <property type="entry name" value="HTHLYSR"/>
</dbReference>
<evidence type="ECO:0000256" key="1">
    <source>
        <dbReference type="ARBA" id="ARBA00009437"/>
    </source>
</evidence>
<dbReference type="Pfam" id="PF03466">
    <property type="entry name" value="LysR_substrate"/>
    <property type="match status" value="1"/>
</dbReference>
<evidence type="ECO:0000313" key="7">
    <source>
        <dbReference type="Proteomes" id="UP001529245"/>
    </source>
</evidence>
<keyword evidence="2" id="KW-0805">Transcription regulation</keyword>
<dbReference type="EMBL" id="JASGCB010000035">
    <property type="protein sequence ID" value="MDI9261148.1"/>
    <property type="molecule type" value="Genomic_DNA"/>
</dbReference>
<dbReference type="Pfam" id="PF00126">
    <property type="entry name" value="HTH_1"/>
    <property type="match status" value="1"/>
</dbReference>
<dbReference type="InterPro" id="IPR005119">
    <property type="entry name" value="LysR_subst-bd"/>
</dbReference>
<gene>
    <name evidence="6" type="ORF">QID03_13365</name>
</gene>
<keyword evidence="4" id="KW-0804">Transcription</keyword>
<dbReference type="SUPFAM" id="SSF53850">
    <property type="entry name" value="Periplasmic binding protein-like II"/>
    <property type="match status" value="1"/>
</dbReference>
<feature type="domain" description="HTH lysR-type" evidence="5">
    <location>
        <begin position="1"/>
        <end position="58"/>
    </location>
</feature>
<comment type="similarity">
    <text evidence="1">Belongs to the LysR transcriptional regulatory family.</text>
</comment>
<evidence type="ECO:0000256" key="2">
    <source>
        <dbReference type="ARBA" id="ARBA00023015"/>
    </source>
</evidence>
<evidence type="ECO:0000256" key="4">
    <source>
        <dbReference type="ARBA" id="ARBA00023163"/>
    </source>
</evidence>
<accession>A0ABT6Y1C3</accession>
<dbReference type="Proteomes" id="UP001529245">
    <property type="component" value="Unassembled WGS sequence"/>
</dbReference>
<dbReference type="PANTHER" id="PTHR30346:SF28">
    <property type="entry name" value="HTH-TYPE TRANSCRIPTIONAL REGULATOR CYNR"/>
    <property type="match status" value="1"/>
</dbReference>
<evidence type="ECO:0000256" key="3">
    <source>
        <dbReference type="ARBA" id="ARBA00023125"/>
    </source>
</evidence>
<dbReference type="Gene3D" id="3.40.190.290">
    <property type="match status" value="1"/>
</dbReference>
<name>A0ABT6Y1C3_ALISE</name>
<keyword evidence="3" id="KW-0238">DNA-binding</keyword>
<dbReference type="PROSITE" id="PS50931">
    <property type="entry name" value="HTH_LYSR"/>
    <property type="match status" value="1"/>
</dbReference>
<dbReference type="SUPFAM" id="SSF46785">
    <property type="entry name" value="Winged helix' DNA-binding domain"/>
    <property type="match status" value="1"/>
</dbReference>
<evidence type="ECO:0000313" key="6">
    <source>
        <dbReference type="EMBL" id="MDI9261148.1"/>
    </source>
</evidence>
<protein>
    <submittedName>
        <fullName evidence="6">LysR substrate-binding domain-containing protein</fullName>
    </submittedName>
</protein>
<dbReference type="InterPro" id="IPR036388">
    <property type="entry name" value="WH-like_DNA-bd_sf"/>
</dbReference>
<evidence type="ECO:0000259" key="5">
    <source>
        <dbReference type="PROSITE" id="PS50931"/>
    </source>
</evidence>
<dbReference type="InterPro" id="IPR000847">
    <property type="entry name" value="LysR_HTH_N"/>
</dbReference>
<dbReference type="InterPro" id="IPR036390">
    <property type="entry name" value="WH_DNA-bd_sf"/>
</dbReference>
<reference evidence="6 7" key="1">
    <citation type="submission" date="2023-04" db="EMBL/GenBank/DDBJ databases">
        <title>A. sendaiensis sub sp. chiapanensis a novel subspecie with specific adaptation in bacterial cell wall isolated from an active volcano.</title>
        <authorList>
            <person name="Alvarez Gutierrez P.E."/>
            <person name="Ortiz Cortes L.Y."/>
        </authorList>
    </citation>
    <scope>NUCLEOTIDE SEQUENCE [LARGE SCALE GENOMIC DNA]</scope>
    <source>
        <strain evidence="6 7">PA2</strain>
    </source>
</reference>
<comment type="caution">
    <text evidence="6">The sequence shown here is derived from an EMBL/GenBank/DDBJ whole genome shotgun (WGS) entry which is preliminary data.</text>
</comment>
<proteinExistence type="inferred from homology"/>
<organism evidence="6 7">
    <name type="scientific">Alicyclobacillus sendaiensis PA2</name>
    <dbReference type="NCBI Taxonomy" id="3029425"/>
    <lineage>
        <taxon>Bacteria</taxon>
        <taxon>Bacillati</taxon>
        <taxon>Bacillota</taxon>
        <taxon>Bacilli</taxon>
        <taxon>Bacillales</taxon>
        <taxon>Alicyclobacillaceae</taxon>
        <taxon>Alicyclobacillus</taxon>
    </lineage>
</organism>
<dbReference type="RefSeq" id="WP_283204549.1">
    <property type="nucleotide sequence ID" value="NZ_JASGCB010000035.1"/>
</dbReference>
<dbReference type="PANTHER" id="PTHR30346">
    <property type="entry name" value="TRANSCRIPTIONAL DUAL REGULATOR HCAR-RELATED"/>
    <property type="match status" value="1"/>
</dbReference>
<dbReference type="Gene3D" id="1.10.10.10">
    <property type="entry name" value="Winged helix-like DNA-binding domain superfamily/Winged helix DNA-binding domain"/>
    <property type="match status" value="1"/>
</dbReference>